<proteinExistence type="predicted"/>
<keyword evidence="2" id="KW-1185">Reference proteome</keyword>
<protein>
    <submittedName>
        <fullName evidence="1">Uncharacterized protein</fullName>
    </submittedName>
</protein>
<reference evidence="1 2" key="1">
    <citation type="journal article" date="2022" name="DNA Res.">
        <title>Chromosomal-level genome assembly of the orchid tree Bauhinia variegata (Leguminosae; Cercidoideae) supports the allotetraploid origin hypothesis of Bauhinia.</title>
        <authorList>
            <person name="Zhong Y."/>
            <person name="Chen Y."/>
            <person name="Zheng D."/>
            <person name="Pang J."/>
            <person name="Liu Y."/>
            <person name="Luo S."/>
            <person name="Meng S."/>
            <person name="Qian L."/>
            <person name="Wei D."/>
            <person name="Dai S."/>
            <person name="Zhou R."/>
        </authorList>
    </citation>
    <scope>NUCLEOTIDE SEQUENCE [LARGE SCALE GENOMIC DNA]</scope>
    <source>
        <strain evidence="1">BV-YZ2020</strain>
    </source>
</reference>
<accession>A0ACB9KHT4</accession>
<dbReference type="EMBL" id="CM039439">
    <property type="protein sequence ID" value="KAI4296748.1"/>
    <property type="molecule type" value="Genomic_DNA"/>
</dbReference>
<dbReference type="Proteomes" id="UP000828941">
    <property type="component" value="Chromosome 14"/>
</dbReference>
<gene>
    <name evidence="1" type="ORF">L6164_036676</name>
</gene>
<comment type="caution">
    <text evidence="1">The sequence shown here is derived from an EMBL/GenBank/DDBJ whole genome shotgun (WGS) entry which is preliminary data.</text>
</comment>
<organism evidence="1 2">
    <name type="scientific">Bauhinia variegata</name>
    <name type="common">Purple orchid tree</name>
    <name type="synonym">Phanera variegata</name>
    <dbReference type="NCBI Taxonomy" id="167791"/>
    <lineage>
        <taxon>Eukaryota</taxon>
        <taxon>Viridiplantae</taxon>
        <taxon>Streptophyta</taxon>
        <taxon>Embryophyta</taxon>
        <taxon>Tracheophyta</taxon>
        <taxon>Spermatophyta</taxon>
        <taxon>Magnoliopsida</taxon>
        <taxon>eudicotyledons</taxon>
        <taxon>Gunneridae</taxon>
        <taxon>Pentapetalae</taxon>
        <taxon>rosids</taxon>
        <taxon>fabids</taxon>
        <taxon>Fabales</taxon>
        <taxon>Fabaceae</taxon>
        <taxon>Cercidoideae</taxon>
        <taxon>Cercideae</taxon>
        <taxon>Bauhiniinae</taxon>
        <taxon>Bauhinia</taxon>
    </lineage>
</organism>
<evidence type="ECO:0000313" key="1">
    <source>
        <dbReference type="EMBL" id="KAI4296748.1"/>
    </source>
</evidence>
<sequence>MRPPLMRKLLPNEKDLEEYKQFLEDPEGYFCSSMPNMFQITKFLAVVNMLSNHSSDEEYLGQRKDLQDWSGDPQIIEAFYGFSMEIKRIEKEIEKRNRNPKLRNRCGAGVPPYELLMASSDPGVTSRGVPNSISI</sequence>
<name>A0ACB9KHT4_BAUVA</name>
<evidence type="ECO:0000313" key="2">
    <source>
        <dbReference type="Proteomes" id="UP000828941"/>
    </source>
</evidence>